<dbReference type="EMBL" id="PGFZ01000002">
    <property type="protein sequence ID" value="POZ52892.1"/>
    <property type="molecule type" value="Genomic_DNA"/>
</dbReference>
<dbReference type="GO" id="GO:0003677">
    <property type="term" value="F:DNA binding"/>
    <property type="evidence" value="ECO:0007669"/>
    <property type="project" value="UniProtKB-KW"/>
</dbReference>
<dbReference type="InterPro" id="IPR010982">
    <property type="entry name" value="Lambda_DNA-bd_dom_sf"/>
</dbReference>
<dbReference type="PROSITE" id="PS50943">
    <property type="entry name" value="HTH_CROC1"/>
    <property type="match status" value="1"/>
</dbReference>
<evidence type="ECO:0000313" key="4">
    <source>
        <dbReference type="Proteomes" id="UP000237423"/>
    </source>
</evidence>
<dbReference type="SUPFAM" id="SSF47413">
    <property type="entry name" value="lambda repressor-like DNA-binding domains"/>
    <property type="match status" value="1"/>
</dbReference>
<dbReference type="CDD" id="cd00093">
    <property type="entry name" value="HTH_XRE"/>
    <property type="match status" value="1"/>
</dbReference>
<accession>A0A2S5CQ58</accession>
<keyword evidence="1" id="KW-0238">DNA-binding</keyword>
<dbReference type="InterPro" id="IPR013430">
    <property type="entry name" value="Toxin_antidote_HigA"/>
</dbReference>
<dbReference type="Pfam" id="PF01381">
    <property type="entry name" value="HTH_3"/>
    <property type="match status" value="1"/>
</dbReference>
<sequence length="102" mass="11338">MAMFNPPHPGSILKEDVLPELGLGVTEAAAQLGVSRVTLSRVINGRAAISAEMAIRLGLWLNVPSAESWVRMQAEYDLWQARQKPRPDVLVQHLARRYPKPV</sequence>
<dbReference type="Gene3D" id="1.10.260.40">
    <property type="entry name" value="lambda repressor-like DNA-binding domains"/>
    <property type="match status" value="1"/>
</dbReference>
<dbReference type="NCBIfam" id="TIGR02607">
    <property type="entry name" value="antidote_HigA"/>
    <property type="match status" value="1"/>
</dbReference>
<dbReference type="PANTHER" id="PTHR36924">
    <property type="entry name" value="ANTITOXIN HIGA-1"/>
    <property type="match status" value="1"/>
</dbReference>
<reference evidence="3 4" key="1">
    <citation type="submission" date="2017-11" db="EMBL/GenBank/DDBJ databases">
        <title>Draft Genome Sequence of Methylobacter psychrotolerans Sph1T, an Obligate Methanotroph from Low-Temperature Environments.</title>
        <authorList>
            <person name="Oshkin I.Y."/>
            <person name="Miroshnikov K."/>
            <person name="Belova S.E."/>
            <person name="Korzhenkov A."/>
            <person name="Toshchakov S.V."/>
            <person name="Dedysh S.N."/>
        </authorList>
    </citation>
    <scope>NUCLEOTIDE SEQUENCE [LARGE SCALE GENOMIC DNA]</scope>
    <source>
        <strain evidence="3 4">Sph1</strain>
    </source>
</reference>
<feature type="domain" description="HTH cro/C1-type" evidence="2">
    <location>
        <begin position="20"/>
        <end position="68"/>
    </location>
</feature>
<dbReference type="RefSeq" id="WP_103973827.1">
    <property type="nucleotide sequence ID" value="NZ_PGFZ01000002.1"/>
</dbReference>
<comment type="caution">
    <text evidence="3">The sequence shown here is derived from an EMBL/GenBank/DDBJ whole genome shotgun (WGS) entry which is preliminary data.</text>
</comment>
<evidence type="ECO:0000256" key="1">
    <source>
        <dbReference type="ARBA" id="ARBA00023125"/>
    </source>
</evidence>
<proteinExistence type="predicted"/>
<name>A0A2S5CQ58_9GAMM</name>
<dbReference type="Proteomes" id="UP000237423">
    <property type="component" value="Unassembled WGS sequence"/>
</dbReference>
<protein>
    <submittedName>
        <fullName evidence="3">Putative HTH-type transcriptional regulator YbaQ</fullName>
    </submittedName>
</protein>
<dbReference type="InterPro" id="IPR001387">
    <property type="entry name" value="Cro/C1-type_HTH"/>
</dbReference>
<gene>
    <name evidence="3" type="primary">ybaQ</name>
    <name evidence="3" type="ORF">AADEFJLK_01503</name>
</gene>
<dbReference type="PANTHER" id="PTHR36924:SF1">
    <property type="entry name" value="ANTITOXIN HIGA-1"/>
    <property type="match status" value="1"/>
</dbReference>
<organism evidence="3 4">
    <name type="scientific">Methylovulum psychrotolerans</name>
    <dbReference type="NCBI Taxonomy" id="1704499"/>
    <lineage>
        <taxon>Bacteria</taxon>
        <taxon>Pseudomonadati</taxon>
        <taxon>Pseudomonadota</taxon>
        <taxon>Gammaproteobacteria</taxon>
        <taxon>Methylococcales</taxon>
        <taxon>Methylococcaceae</taxon>
        <taxon>Methylovulum</taxon>
    </lineage>
</organism>
<dbReference type="AlphaFoldDB" id="A0A2S5CQ58"/>
<evidence type="ECO:0000313" key="3">
    <source>
        <dbReference type="EMBL" id="POZ52892.1"/>
    </source>
</evidence>
<evidence type="ECO:0000259" key="2">
    <source>
        <dbReference type="PROSITE" id="PS50943"/>
    </source>
</evidence>